<protein>
    <submittedName>
        <fullName evidence="3">DUF3519 domain-containing protein</fullName>
    </submittedName>
</protein>
<name>A0A438ZMK3_HELPX</name>
<reference evidence="3 4" key="1">
    <citation type="submission" date="2018-10" db="EMBL/GenBank/DDBJ databases">
        <title>Genetic determinants and prediction of antibiotic resistance phenotypes in Helicobacter pylori.</title>
        <authorList>
            <person name="Wagner K."/>
        </authorList>
    </citation>
    <scope>NUCLEOTIDE SEQUENCE [LARGE SCALE GENOMIC DNA]</scope>
    <source>
        <strain evidence="3 4">ZH117</strain>
    </source>
</reference>
<feature type="region of interest" description="Disordered" evidence="2">
    <location>
        <begin position="605"/>
        <end position="642"/>
    </location>
</feature>
<sequence length="642" mass="72728">MDESKLTKEQKQVLKVFKGELDQAEIKGIDLNDLYILEQGSRHAGAKKILVKHYGEESTGALTNDELINMSEVIKNGSVLLESFERLKNGFRYGYEWDNNGVKIRLVVDDLNDGNKIFDFYSDRDFKDFRDASLHSGNHPYEPNPTPKPLTDQEDLLKTSENLNETTKEATNLSPLEQANAKKLLKEQDAVTPLKQFGKNYAEFALRPKEALEKLLQEKNGQVAGAAFRDDLGGIDFVWGTPKTKDSNGYGLAHILEKREKQYKRLGLTNEQAKERTKELLKQIPEVIEKGIKDNDYIGHATIRHNGIEVGLSSQKGNTPLKNHYMITSFETDEKVLRELKTIGTLSNNYRDGINYSTSNLNEPNPTTNALKTQETLSEQANAKKLLKLQRAITPLKEFGKNYPEFALKPKEALEKLLQEKNGQVAGAAFREDLGGIDFVWGTPKTKDSVGYGLAHILERREQQALADGLSEAEAKEYALNIVKSIPEVLEKGTKGTDHLGRVFVDYGNKRVGLNNTWNNKDLENHWVISSYELRDTTEKPTHFPTSQAITKEKDIHSLNSVESNPTQKDLIDQEDLLKTSENLNETTPKPTNLSPLEQANAEKLAKLQREQEQSEQEFLKAKEQENKRKEALKKKLEHERD</sequence>
<organism evidence="3 4">
    <name type="scientific">Helicobacter pylori</name>
    <name type="common">Campylobacter pylori</name>
    <dbReference type="NCBI Taxonomy" id="210"/>
    <lineage>
        <taxon>Bacteria</taxon>
        <taxon>Pseudomonadati</taxon>
        <taxon>Campylobacterota</taxon>
        <taxon>Epsilonproteobacteria</taxon>
        <taxon>Campylobacterales</taxon>
        <taxon>Helicobacteraceae</taxon>
        <taxon>Helicobacter</taxon>
    </lineage>
</organism>
<feature type="compositionally biased region" description="Polar residues" evidence="2">
    <location>
        <begin position="558"/>
        <end position="568"/>
    </location>
</feature>
<dbReference type="InterPro" id="IPR021907">
    <property type="entry name" value="DUF3519"/>
</dbReference>
<feature type="region of interest" description="Disordered" evidence="2">
    <location>
        <begin position="554"/>
        <end position="573"/>
    </location>
</feature>
<dbReference type="Proteomes" id="UP000288704">
    <property type="component" value="Unassembled WGS sequence"/>
</dbReference>
<keyword evidence="1" id="KW-0175">Coiled coil</keyword>
<evidence type="ECO:0000313" key="4">
    <source>
        <dbReference type="Proteomes" id="UP000288704"/>
    </source>
</evidence>
<feature type="coiled-coil region" evidence="1">
    <location>
        <begin position="256"/>
        <end position="290"/>
    </location>
</feature>
<evidence type="ECO:0000256" key="1">
    <source>
        <dbReference type="SAM" id="Coils"/>
    </source>
</evidence>
<gene>
    <name evidence="3" type="ORF">EC574_02420</name>
</gene>
<dbReference type="AlphaFoldDB" id="A0A438ZMK3"/>
<accession>A0A438ZMK3</accession>
<evidence type="ECO:0000313" key="3">
    <source>
        <dbReference type="EMBL" id="RVZ65144.1"/>
    </source>
</evidence>
<dbReference type="EMBL" id="RJIC01000002">
    <property type="protein sequence ID" value="RVZ65144.1"/>
    <property type="molecule type" value="Genomic_DNA"/>
</dbReference>
<comment type="caution">
    <text evidence="3">The sequence shown here is derived from an EMBL/GenBank/DDBJ whole genome shotgun (WGS) entry which is preliminary data.</text>
</comment>
<dbReference type="Pfam" id="PF12033">
    <property type="entry name" value="DUF3519"/>
    <property type="match status" value="3"/>
</dbReference>
<evidence type="ECO:0000256" key="2">
    <source>
        <dbReference type="SAM" id="MobiDB-lite"/>
    </source>
</evidence>
<proteinExistence type="predicted"/>